<dbReference type="RefSeq" id="WP_336435014.1">
    <property type="nucleotide sequence ID" value="NZ_JBAWKS010000001.1"/>
</dbReference>
<feature type="transmembrane region" description="Helical" evidence="1">
    <location>
        <begin position="68"/>
        <end position="91"/>
    </location>
</feature>
<gene>
    <name evidence="2" type="ORF">WAE96_07135</name>
</gene>
<organism evidence="2 3">
    <name type="scientific">Pseudoalteromonas spongiae</name>
    <dbReference type="NCBI Taxonomy" id="298657"/>
    <lineage>
        <taxon>Bacteria</taxon>
        <taxon>Pseudomonadati</taxon>
        <taxon>Pseudomonadota</taxon>
        <taxon>Gammaproteobacteria</taxon>
        <taxon>Alteromonadales</taxon>
        <taxon>Pseudoalteromonadaceae</taxon>
        <taxon>Pseudoalteromonas</taxon>
    </lineage>
</organism>
<dbReference type="EMBL" id="JBAWKS010000001">
    <property type="protein sequence ID" value="MEI4549476.1"/>
    <property type="molecule type" value="Genomic_DNA"/>
</dbReference>
<keyword evidence="3" id="KW-1185">Reference proteome</keyword>
<accession>A0ABU8ETD7</accession>
<keyword evidence="1" id="KW-0472">Membrane</keyword>
<dbReference type="Pfam" id="PF03232">
    <property type="entry name" value="COQ7"/>
    <property type="match status" value="1"/>
</dbReference>
<comment type="caution">
    <text evidence="2">The sequence shown here is derived from an EMBL/GenBank/DDBJ whole genome shotgun (WGS) entry which is preliminary data.</text>
</comment>
<evidence type="ECO:0000313" key="3">
    <source>
        <dbReference type="Proteomes" id="UP001382455"/>
    </source>
</evidence>
<evidence type="ECO:0000256" key="1">
    <source>
        <dbReference type="SAM" id="Phobius"/>
    </source>
</evidence>
<evidence type="ECO:0000313" key="2">
    <source>
        <dbReference type="EMBL" id="MEI4549476.1"/>
    </source>
</evidence>
<reference evidence="2 3" key="1">
    <citation type="submission" date="2023-12" db="EMBL/GenBank/DDBJ databases">
        <title>Friends and Foes: Symbiotic and Algicidal bacterial influence on Karenia brevis blooms.</title>
        <authorList>
            <person name="Fei C."/>
            <person name="Mohamed A.R."/>
            <person name="Booker A."/>
            <person name="Arshad M."/>
            <person name="Klass S."/>
            <person name="Ahn S."/>
            <person name="Gilbert P.M."/>
            <person name="Heil C.A."/>
            <person name="Martinez J.M."/>
            <person name="Amin S.A."/>
        </authorList>
    </citation>
    <scope>NUCLEOTIDE SEQUENCE [LARGE SCALE GENOMIC DNA]</scope>
    <source>
        <strain evidence="2 3">CE15</strain>
    </source>
</reference>
<proteinExistence type="predicted"/>
<name>A0ABU8ETD7_9GAMM</name>
<dbReference type="Proteomes" id="UP001382455">
    <property type="component" value="Unassembled WGS sequence"/>
</dbReference>
<keyword evidence="1" id="KW-0812">Transmembrane</keyword>
<keyword evidence="1" id="KW-1133">Transmembrane helix</keyword>
<protein>
    <submittedName>
        <fullName evidence="2">Demethoxyubiquinone hydroxylase family protein</fullName>
    </submittedName>
</protein>
<sequence length="172" mass="19438">MQSIMNIKTELKVMHACELGAVGVYRGHKCVARYFFRSNLAELDSMRFHEKSHAEIFKNELSKRDSRTCYAVQLFFWGGLFYGVFIGLFGLKSIGTSTSTIESIVVHELDKVLEKLDVRSSLYTTIKEVQLEELEHNDSGKELAGENFWLSGFISRIAKVGAYSAKNLASIL</sequence>